<comment type="caution">
    <text evidence="7">The sequence shown here is derived from an EMBL/GenBank/DDBJ whole genome shotgun (WGS) entry which is preliminary data.</text>
</comment>
<organism evidence="7 8">
    <name type="scientific">Geomicrobium halophilum</name>
    <dbReference type="NCBI Taxonomy" id="549000"/>
    <lineage>
        <taxon>Bacteria</taxon>
        <taxon>Bacillati</taxon>
        <taxon>Bacillota</taxon>
        <taxon>Bacilli</taxon>
        <taxon>Bacillales</taxon>
        <taxon>Geomicrobium</taxon>
    </lineage>
</organism>
<dbReference type="RefSeq" id="WP_184402537.1">
    <property type="nucleotide sequence ID" value="NZ_JACHHJ010000001.1"/>
</dbReference>
<dbReference type="SUPFAM" id="SSF53067">
    <property type="entry name" value="Actin-like ATPase domain"/>
    <property type="match status" value="2"/>
</dbReference>
<gene>
    <name evidence="7" type="ORF">HNR44_000505</name>
</gene>
<evidence type="ECO:0000313" key="8">
    <source>
        <dbReference type="Proteomes" id="UP000568839"/>
    </source>
</evidence>
<reference evidence="7 8" key="1">
    <citation type="submission" date="2020-08" db="EMBL/GenBank/DDBJ databases">
        <title>Genomic Encyclopedia of Type Strains, Phase IV (KMG-IV): sequencing the most valuable type-strain genomes for metagenomic binning, comparative biology and taxonomic classification.</title>
        <authorList>
            <person name="Goeker M."/>
        </authorList>
    </citation>
    <scope>NUCLEOTIDE SEQUENCE [LARGE SCALE GENOMIC DNA]</scope>
    <source>
        <strain evidence="7 8">DSM 21769</strain>
    </source>
</reference>
<keyword evidence="3 4" id="KW-0418">Kinase</keyword>
<dbReference type="EC" id="2.7.1.12" evidence="7"/>
<keyword evidence="8" id="KW-1185">Reference proteome</keyword>
<comment type="similarity">
    <text evidence="1 4">Belongs to the FGGY kinase family.</text>
</comment>
<feature type="domain" description="Carbohydrate kinase FGGY N-terminal" evidence="5">
    <location>
        <begin position="5"/>
        <end position="249"/>
    </location>
</feature>
<dbReference type="Pfam" id="PF02782">
    <property type="entry name" value="FGGY_C"/>
    <property type="match status" value="1"/>
</dbReference>
<dbReference type="PROSITE" id="PS00445">
    <property type="entry name" value="FGGY_KINASES_2"/>
    <property type="match status" value="1"/>
</dbReference>
<dbReference type="InterPro" id="IPR050406">
    <property type="entry name" value="FGGY_Carb_Kinase"/>
</dbReference>
<dbReference type="InterPro" id="IPR018485">
    <property type="entry name" value="FGGY_C"/>
</dbReference>
<protein>
    <submittedName>
        <fullName evidence="7">Gluconokinase</fullName>
        <ecNumber evidence="7">2.7.1.12</ecNumber>
    </submittedName>
</protein>
<keyword evidence="2 4" id="KW-0808">Transferase</keyword>
<dbReference type="InterPro" id="IPR000577">
    <property type="entry name" value="Carb_kinase_FGGY"/>
</dbReference>
<evidence type="ECO:0000259" key="6">
    <source>
        <dbReference type="Pfam" id="PF02782"/>
    </source>
</evidence>
<evidence type="ECO:0000256" key="3">
    <source>
        <dbReference type="ARBA" id="ARBA00022777"/>
    </source>
</evidence>
<evidence type="ECO:0000313" key="7">
    <source>
        <dbReference type="EMBL" id="MBB6448556.1"/>
    </source>
</evidence>
<dbReference type="AlphaFoldDB" id="A0A841PMW8"/>
<dbReference type="PANTHER" id="PTHR43095:SF2">
    <property type="entry name" value="GLUCONOKINASE"/>
    <property type="match status" value="1"/>
</dbReference>
<dbReference type="PIRSF" id="PIRSF000538">
    <property type="entry name" value="GlpK"/>
    <property type="match status" value="1"/>
</dbReference>
<proteinExistence type="inferred from homology"/>
<dbReference type="InterPro" id="IPR043129">
    <property type="entry name" value="ATPase_NBD"/>
</dbReference>
<feature type="domain" description="Carbohydrate kinase FGGY C-terminal" evidence="6">
    <location>
        <begin position="259"/>
        <end position="452"/>
    </location>
</feature>
<dbReference type="CDD" id="cd07770">
    <property type="entry name" value="ASKHA_NBD_FGGY_GntK"/>
    <property type="match status" value="1"/>
</dbReference>
<evidence type="ECO:0000256" key="2">
    <source>
        <dbReference type="ARBA" id="ARBA00022679"/>
    </source>
</evidence>
<dbReference type="GO" id="GO:0046316">
    <property type="term" value="F:gluconokinase activity"/>
    <property type="evidence" value="ECO:0007669"/>
    <property type="project" value="UniProtKB-EC"/>
</dbReference>
<dbReference type="Pfam" id="PF00370">
    <property type="entry name" value="FGGY_N"/>
    <property type="match status" value="1"/>
</dbReference>
<dbReference type="PANTHER" id="PTHR43095">
    <property type="entry name" value="SUGAR KINASE"/>
    <property type="match status" value="1"/>
</dbReference>
<evidence type="ECO:0000256" key="1">
    <source>
        <dbReference type="ARBA" id="ARBA00009156"/>
    </source>
</evidence>
<accession>A0A841PMW8</accession>
<dbReference type="Proteomes" id="UP000568839">
    <property type="component" value="Unassembled WGS sequence"/>
</dbReference>
<dbReference type="PROSITE" id="PS00933">
    <property type="entry name" value="FGGY_KINASES_1"/>
    <property type="match status" value="1"/>
</dbReference>
<evidence type="ECO:0000259" key="5">
    <source>
        <dbReference type="Pfam" id="PF00370"/>
    </source>
</evidence>
<dbReference type="InterPro" id="IPR018483">
    <property type="entry name" value="Carb_kinase_FGGY_CS"/>
</dbReference>
<name>A0A841PMW8_9BACL</name>
<sequence>MNERLYMGVDIGTSGVKAIAFDQDGNEQFKAHETYPLETPTPDTAVQDPELIYEKTRAVIMEVAEHCENKVACVSFSSAMHSLVCMNESGALLTPLITWADKRSAHVSKRWQADGTGHTLYEKTGTPTHPMSPLCKLRWLQEEQPQLLENTAMAFGIKEYIFFRLFDVTVMDESLASATGLMNIHSLEWDETALQAAGLFPSQLPDLVKTTAAFHSKDQKQRDSLRSLNLSPDTPFVIGASDGVLSNLGVGAINHGEVALTIGTSAAVRSASRTPHIDDKGRTFCYLLTEDHWIIGGAVNNGGLVLQWLVEEFVKEQHQSIGLAEATNTVMHDTKDVPPGANGLFFLPFLTGERAPLWNPDARAAFLGLSIAHTREDMVRAALEGVTYNIYSVLLALQELIGVPQAVYASGGFSRSSSWKQIVADVFDQPLYFPTSYESSTFGAAVLAMYALEDIQDLHHFKNQQLIEEKIEPNTENVKTYQELMSVYLDLSRSLAPHYERLTEMQQRLNGESRKNPVHPRT</sequence>
<dbReference type="InterPro" id="IPR018484">
    <property type="entry name" value="FGGY_N"/>
</dbReference>
<dbReference type="Gene3D" id="3.30.420.40">
    <property type="match status" value="2"/>
</dbReference>
<evidence type="ECO:0000256" key="4">
    <source>
        <dbReference type="RuleBase" id="RU003733"/>
    </source>
</evidence>
<dbReference type="GO" id="GO:0005975">
    <property type="term" value="P:carbohydrate metabolic process"/>
    <property type="evidence" value="ECO:0007669"/>
    <property type="project" value="InterPro"/>
</dbReference>
<dbReference type="EMBL" id="JACHHJ010000001">
    <property type="protein sequence ID" value="MBB6448556.1"/>
    <property type="molecule type" value="Genomic_DNA"/>
</dbReference>